<dbReference type="GO" id="GO:0016836">
    <property type="term" value="F:hydro-lyase activity"/>
    <property type="evidence" value="ECO:0007669"/>
    <property type="project" value="UniProtKB-ARBA"/>
</dbReference>
<name>A0A2S6HTL1_9FIRM</name>
<dbReference type="GO" id="GO:0051536">
    <property type="term" value="F:iron-sulfur cluster binding"/>
    <property type="evidence" value="ECO:0007669"/>
    <property type="project" value="UniProtKB-KW"/>
</dbReference>
<proteinExistence type="inferred from homology"/>
<dbReference type="Gene3D" id="1.20.1270.370">
    <property type="match status" value="1"/>
</dbReference>
<keyword evidence="3" id="KW-0411">Iron-sulfur</keyword>
<evidence type="ECO:0000256" key="2">
    <source>
        <dbReference type="ARBA" id="ARBA00005806"/>
    </source>
</evidence>
<sequence length="385" mass="43402">MVELKTQLPRIFDSFAKARQDGFLAMKKLKDSGTGVVGQFCTYTPQEIFMAAGLVTVGLCATSDETIPEAEKELPSNLCPLIKSSYGFAITDKCPYMYFSDLVVGETTCDGKVKMYELLGKIKNVHILELPKRQNTPQAKALWREELVRLKERVEKDFHVTITDEMLQEAIRRRNMERKLLKELYELSTMTPPPLTGMRQLQILFGSQFKFNWEEKIREIENAIAGIRQAYDAGERPVPASAPRILVTGCPIGGVTEKVVRVIEEAGGVVVVFENCTGAKQMDRQCREEGDPITNLADHYLQIGCAVMTPDTNRFELLERLCKQFHIDGVVEMTLQACHPYAVEAHSVKLFMQEKNIPYLQLETDYSTADIGQLSTRAGAFVEML</sequence>
<dbReference type="NCBIfam" id="NF040772">
    <property type="entry name" value="double_cubane"/>
    <property type="match status" value="1"/>
</dbReference>
<organism evidence="4 5">
    <name type="scientific">Lacrimispora xylanisolvens</name>
    <dbReference type="NCBI Taxonomy" id="384636"/>
    <lineage>
        <taxon>Bacteria</taxon>
        <taxon>Bacillati</taxon>
        <taxon>Bacillota</taxon>
        <taxon>Clostridia</taxon>
        <taxon>Lachnospirales</taxon>
        <taxon>Lachnospiraceae</taxon>
        <taxon>Lacrimispora</taxon>
    </lineage>
</organism>
<comment type="caution">
    <text evidence="4">The sequence shown here is derived from an EMBL/GenBank/DDBJ whole genome shotgun (WGS) entry which is preliminary data.</text>
</comment>
<evidence type="ECO:0000313" key="4">
    <source>
        <dbReference type="EMBL" id="PPK81099.1"/>
    </source>
</evidence>
<keyword evidence="3" id="KW-0408">Iron</keyword>
<dbReference type="Proteomes" id="UP000237749">
    <property type="component" value="Unassembled WGS sequence"/>
</dbReference>
<comment type="cofactor">
    <cofactor evidence="1">
        <name>[4Fe-4S] cluster</name>
        <dbReference type="ChEBI" id="CHEBI:49883"/>
    </cofactor>
</comment>
<gene>
    <name evidence="4" type="ORF">BXY41_105321</name>
</gene>
<reference evidence="4 5" key="1">
    <citation type="submission" date="2018-02" db="EMBL/GenBank/DDBJ databases">
        <title>Genomic Encyclopedia of Archaeal and Bacterial Type Strains, Phase II (KMG-II): from individual species to whole genera.</title>
        <authorList>
            <person name="Goeker M."/>
        </authorList>
    </citation>
    <scope>NUCLEOTIDE SEQUENCE [LARGE SCALE GENOMIC DNA]</scope>
    <source>
        <strain evidence="4 5">DSM 3808</strain>
    </source>
</reference>
<comment type="similarity">
    <text evidence="2">Belongs to the FldB/FldC dehydratase alpha/beta subunit family.</text>
</comment>
<keyword evidence="3" id="KW-0479">Metal-binding</keyword>
<dbReference type="Gene3D" id="3.40.50.11890">
    <property type="match status" value="1"/>
</dbReference>
<evidence type="ECO:0000256" key="1">
    <source>
        <dbReference type="ARBA" id="ARBA00001966"/>
    </source>
</evidence>
<dbReference type="EMBL" id="PTJA01000005">
    <property type="protein sequence ID" value="PPK81099.1"/>
    <property type="molecule type" value="Genomic_DNA"/>
</dbReference>
<dbReference type="PANTHER" id="PTHR30548">
    <property type="entry name" value="2-HYDROXYGLUTARYL-COA DEHYDRATASE, D-COMPONENT-RELATED"/>
    <property type="match status" value="1"/>
</dbReference>
<dbReference type="AlphaFoldDB" id="A0A2S6HTL1"/>
<keyword evidence="5" id="KW-1185">Reference proteome</keyword>
<evidence type="ECO:0000256" key="3">
    <source>
        <dbReference type="ARBA" id="ARBA00023014"/>
    </source>
</evidence>
<evidence type="ECO:0000313" key="5">
    <source>
        <dbReference type="Proteomes" id="UP000237749"/>
    </source>
</evidence>
<dbReference type="OrthoDB" id="9810278at2"/>
<dbReference type="PANTHER" id="PTHR30548:SF6">
    <property type="entry name" value="DEHYDRATASE SUBUNIT YJIM-RELATED"/>
    <property type="match status" value="1"/>
</dbReference>
<dbReference type="Gene3D" id="3.40.50.11900">
    <property type="match status" value="1"/>
</dbReference>
<dbReference type="InterPro" id="IPR010327">
    <property type="entry name" value="FldB/FldC_alpha/beta"/>
</dbReference>
<accession>A0A2S6HTL1</accession>
<dbReference type="Pfam" id="PF06050">
    <property type="entry name" value="HGD-D"/>
    <property type="match status" value="1"/>
</dbReference>
<dbReference type="InterPro" id="IPR047678">
    <property type="entry name" value="YjiM-like"/>
</dbReference>
<protein>
    <submittedName>
        <fullName evidence="4">Benzoyl-CoA reductase/2-hydroxyglutaryl-CoA dehydratase subunit BcrC/BadD/HgdB</fullName>
    </submittedName>
</protein>